<proteinExistence type="predicted"/>
<organism evidence="8 9">
    <name type="scientific">Vibrio phage ValKK3</name>
    <dbReference type="NCBI Taxonomy" id="1610855"/>
    <lineage>
        <taxon>Viruses</taxon>
        <taxon>Duplodnaviria</taxon>
        <taxon>Heunggongvirae</taxon>
        <taxon>Uroviricota</taxon>
        <taxon>Caudoviricetes</taxon>
        <taxon>Pantevenvirales</taxon>
        <taxon>Straboviridae</taxon>
        <taxon>Schizotequatrovirus</taxon>
        <taxon>Schizotequatrovirus valkk3</taxon>
    </lineage>
</organism>
<dbReference type="RefSeq" id="YP_009201132.1">
    <property type="nucleotide sequence ID" value="NC_028829.1"/>
</dbReference>
<name>A0A0D4DAG0_9CAUD</name>
<protein>
    <submittedName>
        <fullName evidence="8">Nicotinamide riboside transporter</fullName>
    </submittedName>
</protein>
<evidence type="ECO:0000256" key="6">
    <source>
        <dbReference type="ARBA" id="ARBA00023136"/>
    </source>
</evidence>
<evidence type="ECO:0000256" key="5">
    <source>
        <dbReference type="ARBA" id="ARBA00022989"/>
    </source>
</evidence>
<keyword evidence="3" id="KW-1003">Cell membrane</keyword>
<dbReference type="NCBIfam" id="TIGR01528">
    <property type="entry name" value="NMN_trans_PnuC"/>
    <property type="match status" value="1"/>
</dbReference>
<feature type="transmembrane region" description="Helical" evidence="7">
    <location>
        <begin position="69"/>
        <end position="84"/>
    </location>
</feature>
<dbReference type="PANTHER" id="PTHR36122:SF2">
    <property type="entry name" value="NICOTINAMIDE RIBOSIDE TRANSPORTER PNUC"/>
    <property type="match status" value="1"/>
</dbReference>
<dbReference type="InterPro" id="IPR006419">
    <property type="entry name" value="NMN_transpt_PnuC"/>
</dbReference>
<evidence type="ECO:0000313" key="8">
    <source>
        <dbReference type="EMBL" id="AJT60870.1"/>
    </source>
</evidence>
<dbReference type="PANTHER" id="PTHR36122">
    <property type="entry name" value="NICOTINAMIDE RIBOSIDE TRANSPORTER PNUC"/>
    <property type="match status" value="1"/>
</dbReference>
<evidence type="ECO:0000256" key="7">
    <source>
        <dbReference type="SAM" id="Phobius"/>
    </source>
</evidence>
<dbReference type="EMBL" id="KP671755">
    <property type="protein sequence ID" value="AJT60870.1"/>
    <property type="molecule type" value="Genomic_DNA"/>
</dbReference>
<feature type="transmembrane region" description="Helical" evidence="7">
    <location>
        <begin position="104"/>
        <end position="122"/>
    </location>
</feature>
<evidence type="ECO:0000256" key="4">
    <source>
        <dbReference type="ARBA" id="ARBA00022692"/>
    </source>
</evidence>
<accession>A0A0D4DAG0</accession>
<feature type="transmembrane region" description="Helical" evidence="7">
    <location>
        <begin position="192"/>
        <end position="210"/>
    </location>
</feature>
<comment type="subcellular location">
    <subcellularLocation>
        <location evidence="1">Cell membrane</location>
        <topology evidence="1">Multi-pass membrane protein</topology>
    </subcellularLocation>
</comment>
<dbReference type="Proteomes" id="UP000202888">
    <property type="component" value="Segment"/>
</dbReference>
<keyword evidence="6 7" id="KW-0472">Membrane</keyword>
<feature type="transmembrane region" description="Helical" evidence="7">
    <location>
        <begin position="20"/>
        <end position="38"/>
    </location>
</feature>
<dbReference type="GO" id="GO:0034257">
    <property type="term" value="F:nicotinamide riboside transmembrane transporter activity"/>
    <property type="evidence" value="ECO:0007669"/>
    <property type="project" value="InterPro"/>
</dbReference>
<evidence type="ECO:0000256" key="3">
    <source>
        <dbReference type="ARBA" id="ARBA00022475"/>
    </source>
</evidence>
<reference evidence="8 9" key="1">
    <citation type="journal article" date="2016" name="Genom Data">
        <title>Complete genome sequence of a giant Vibrio phage ValKK3 infecting Vibrio alginolyticus.</title>
        <authorList>
            <person name="Lal T.M."/>
            <person name="Sano M."/>
            <person name="Hatai K."/>
            <person name="Ransangan J."/>
        </authorList>
    </citation>
    <scope>NUCLEOTIDE SEQUENCE [LARGE SCALE GENOMIC DNA]</scope>
</reference>
<dbReference type="GeneID" id="26628355"/>
<dbReference type="OrthoDB" id="11493at10239"/>
<evidence type="ECO:0000256" key="2">
    <source>
        <dbReference type="ARBA" id="ARBA00022448"/>
    </source>
</evidence>
<feature type="transmembrane region" description="Helical" evidence="7">
    <location>
        <begin position="142"/>
        <end position="163"/>
    </location>
</feature>
<dbReference type="Pfam" id="PF04973">
    <property type="entry name" value="NMN_transporter"/>
    <property type="match status" value="1"/>
</dbReference>
<feature type="transmembrane region" description="Helical" evidence="7">
    <location>
        <begin position="45"/>
        <end position="63"/>
    </location>
</feature>
<evidence type="ECO:0000313" key="9">
    <source>
        <dbReference type="Proteomes" id="UP000202888"/>
    </source>
</evidence>
<evidence type="ECO:0000256" key="1">
    <source>
        <dbReference type="ARBA" id="ARBA00004651"/>
    </source>
</evidence>
<keyword evidence="5 7" id="KW-1133">Transmembrane helix</keyword>
<keyword evidence="2" id="KW-0813">Transport</keyword>
<sequence>MFDLLFNINHTVFSIGDYAVSGLELWATLTGLICVIMARMNMKHNFTVGIVNCIGFAILFFQIQLYSDVLLQGFFIAMSIFGFYQWNKQGENEVKIRYLKMRKFVGSIVATLFGTAALAYFIDPIMHFSGSLLVSDYVHVPAELAVQDAFTTVASIMAFMLMIQRKVEAWWYWVAVNVVCIVNYSTQGVIVVAAEYCIFLANAAYAIAIWHKEGMKNEYIEVNS</sequence>
<dbReference type="GO" id="GO:0005886">
    <property type="term" value="C:plasma membrane"/>
    <property type="evidence" value="ECO:0007669"/>
    <property type="project" value="UniProtKB-SubCell"/>
</dbReference>
<keyword evidence="4 7" id="KW-0812">Transmembrane</keyword>
<keyword evidence="9" id="KW-1185">Reference proteome</keyword>
<dbReference type="KEGG" id="vg:26628355"/>